<feature type="transmembrane region" description="Helical" evidence="1">
    <location>
        <begin position="177"/>
        <end position="200"/>
    </location>
</feature>
<reference evidence="2 3" key="1">
    <citation type="submission" date="2020-11" db="EMBL/GenBank/DDBJ databases">
        <title>Pseudonocardia abyssalis sp. nov. and Pseudonocardia oceani sp. nov., description and phylogenomic analysis of two novel actinomycetes isolated from the deep Southern Ocean.</title>
        <authorList>
            <person name="Parra J."/>
        </authorList>
    </citation>
    <scope>NUCLEOTIDE SEQUENCE [LARGE SCALE GENOMIC DNA]</scope>
    <source>
        <strain evidence="2 3">KRD-168</strain>
    </source>
</reference>
<evidence type="ECO:0000313" key="2">
    <source>
        <dbReference type="EMBL" id="MBW0134822.1"/>
    </source>
</evidence>
<evidence type="ECO:0000256" key="1">
    <source>
        <dbReference type="SAM" id="Phobius"/>
    </source>
</evidence>
<feature type="transmembrane region" description="Helical" evidence="1">
    <location>
        <begin position="82"/>
        <end position="102"/>
    </location>
</feature>
<keyword evidence="3" id="KW-1185">Reference proteome</keyword>
<dbReference type="Pfam" id="PF02405">
    <property type="entry name" value="MlaE"/>
    <property type="match status" value="1"/>
</dbReference>
<keyword evidence="1" id="KW-0812">Transmembrane</keyword>
<organism evidence="2 3">
    <name type="scientific">Pseudonocardia abyssalis</name>
    <dbReference type="NCBI Taxonomy" id="2792008"/>
    <lineage>
        <taxon>Bacteria</taxon>
        <taxon>Bacillati</taxon>
        <taxon>Actinomycetota</taxon>
        <taxon>Actinomycetes</taxon>
        <taxon>Pseudonocardiales</taxon>
        <taxon>Pseudonocardiaceae</taxon>
        <taxon>Pseudonocardia</taxon>
    </lineage>
</organism>
<accession>A0ABS6URK3</accession>
<keyword evidence="1" id="KW-0472">Membrane</keyword>
<dbReference type="Proteomes" id="UP000694287">
    <property type="component" value="Unassembled WGS sequence"/>
</dbReference>
<keyword evidence="1" id="KW-1133">Transmembrane helix</keyword>
<gene>
    <name evidence="2" type="ORF">I4I81_11195</name>
</gene>
<sequence length="246" mass="26514">MTLFLGAVLYSAIRHPIGYWTDVRDQMFDTLRLCWIPVIVSTTAFGFGAPGLQGGNIYLLFGIPDRLGSFFLMASVREFAPWINAMIVAGVMGTAMTADLGARRIREEIDAMEVLGVDPIRTLILPRVIAVTVMTALLDIIALLFGVIGGFIASVYLGANPAAYVSNFFANATTPDIWGSVVKSLFFGLLIAVVCAFFGMRAKGGPIGVGRAVNVAVVTAFAAIWVFNYVYTALLLGLNPEMQVFK</sequence>
<feature type="transmembrane region" description="Helical" evidence="1">
    <location>
        <begin position="30"/>
        <end position="50"/>
    </location>
</feature>
<dbReference type="PANTHER" id="PTHR30188:SF4">
    <property type="entry name" value="PROTEIN TRIGALACTOSYLDIACYLGLYCEROL 1, CHLOROPLASTIC"/>
    <property type="match status" value="1"/>
</dbReference>
<dbReference type="EMBL" id="JADQDK010000001">
    <property type="protein sequence ID" value="MBW0134822.1"/>
    <property type="molecule type" value="Genomic_DNA"/>
</dbReference>
<protein>
    <submittedName>
        <fullName evidence="2">ABC transporter permease</fullName>
    </submittedName>
</protein>
<feature type="transmembrane region" description="Helical" evidence="1">
    <location>
        <begin position="212"/>
        <end position="238"/>
    </location>
</feature>
<evidence type="ECO:0000313" key="3">
    <source>
        <dbReference type="Proteomes" id="UP000694287"/>
    </source>
</evidence>
<dbReference type="PANTHER" id="PTHR30188">
    <property type="entry name" value="ABC TRANSPORTER PERMEASE PROTEIN-RELATED"/>
    <property type="match status" value="1"/>
</dbReference>
<dbReference type="InterPro" id="IPR030802">
    <property type="entry name" value="Permease_MalE"/>
</dbReference>
<name>A0ABS6URK3_9PSEU</name>
<feature type="transmembrane region" description="Helical" evidence="1">
    <location>
        <begin position="128"/>
        <end position="157"/>
    </location>
</feature>
<comment type="caution">
    <text evidence="2">The sequence shown here is derived from an EMBL/GenBank/DDBJ whole genome shotgun (WGS) entry which is preliminary data.</text>
</comment>
<proteinExistence type="predicted"/>